<dbReference type="AlphaFoldDB" id="A0A345HW67"/>
<reference evidence="3" key="1">
    <citation type="submission" date="2018-07" db="EMBL/GenBank/DDBJ databases">
        <authorList>
            <person name="Zhao J."/>
        </authorList>
    </citation>
    <scope>NUCLEOTIDE SEQUENCE [LARGE SCALE GENOMIC DNA]</scope>
    <source>
        <strain evidence="3">GSSD-12</strain>
    </source>
</reference>
<dbReference type="Pfam" id="PF11452">
    <property type="entry name" value="DUF3000"/>
    <property type="match status" value="1"/>
</dbReference>
<keyword evidence="3" id="KW-1185">Reference proteome</keyword>
<dbReference type="Proteomes" id="UP000253868">
    <property type="component" value="Chromosome"/>
</dbReference>
<dbReference type="EMBL" id="CP031194">
    <property type="protein sequence ID" value="AXG80941.1"/>
    <property type="molecule type" value="Genomic_DNA"/>
</dbReference>
<evidence type="ECO:0000256" key="1">
    <source>
        <dbReference type="SAM" id="MobiDB-lite"/>
    </source>
</evidence>
<name>A0A345HW67_9ACTN</name>
<gene>
    <name evidence="2" type="ORF">DVK44_28410</name>
</gene>
<dbReference type="InterPro" id="IPR021555">
    <property type="entry name" value="DUF3000"/>
</dbReference>
<sequence>MAAAQGQFSDHSNGTEGTGGKGGMESDSAPVAPAVPAAFRAAVDALRAARPRPGIELDPTPPPKRLAPYAYAVEAAVVDGEDDLADGRLILLHDPSGHDAWQGAFRLVTLVRAELEPEMAADPLLPEVCWSWLTGALEARGLSYGEASGTVTRAGSHYFGGLAERGPVTQIEIRASWTPREGRGGVPDTAAHLAAWCDLLCQVAGLPPLSPGAVPGPGETGAGAGVVSLPQRRGPQAP</sequence>
<proteinExistence type="predicted"/>
<accession>A0A345HW67</accession>
<dbReference type="RefSeq" id="WP_114663246.1">
    <property type="nucleotide sequence ID" value="NZ_CP031194.1"/>
</dbReference>
<feature type="compositionally biased region" description="Polar residues" evidence="1">
    <location>
        <begin position="1"/>
        <end position="12"/>
    </location>
</feature>
<dbReference type="KEGG" id="spad:DVK44_28410"/>
<feature type="region of interest" description="Disordered" evidence="1">
    <location>
        <begin position="212"/>
        <end position="238"/>
    </location>
</feature>
<organism evidence="2 3">
    <name type="scientific">Streptomyces paludis</name>
    <dbReference type="NCBI Taxonomy" id="2282738"/>
    <lineage>
        <taxon>Bacteria</taxon>
        <taxon>Bacillati</taxon>
        <taxon>Actinomycetota</taxon>
        <taxon>Actinomycetes</taxon>
        <taxon>Kitasatosporales</taxon>
        <taxon>Streptomycetaceae</taxon>
        <taxon>Streptomyces</taxon>
    </lineage>
</organism>
<dbReference type="OrthoDB" id="3210980at2"/>
<evidence type="ECO:0000313" key="2">
    <source>
        <dbReference type="EMBL" id="AXG80941.1"/>
    </source>
</evidence>
<feature type="region of interest" description="Disordered" evidence="1">
    <location>
        <begin position="1"/>
        <end position="31"/>
    </location>
</feature>
<evidence type="ECO:0000313" key="3">
    <source>
        <dbReference type="Proteomes" id="UP000253868"/>
    </source>
</evidence>
<protein>
    <submittedName>
        <fullName evidence="2">DUF3000 domain-containing protein</fullName>
    </submittedName>
</protein>